<evidence type="ECO:0000259" key="3">
    <source>
        <dbReference type="Pfam" id="PF13529"/>
    </source>
</evidence>
<comment type="caution">
    <text evidence="4">The sequence shown here is derived from an EMBL/GenBank/DDBJ whole genome shotgun (WGS) entry which is preliminary data.</text>
</comment>
<organism evidence="4 5">
    <name type="scientific">Lentihominibacter hominis</name>
    <dbReference type="NCBI Taxonomy" id="2763645"/>
    <lineage>
        <taxon>Bacteria</taxon>
        <taxon>Bacillati</taxon>
        <taxon>Bacillota</taxon>
        <taxon>Clostridia</taxon>
        <taxon>Peptostreptococcales</taxon>
        <taxon>Anaerovoracaceae</taxon>
        <taxon>Lentihominibacter</taxon>
    </lineage>
</organism>
<evidence type="ECO:0000313" key="4">
    <source>
        <dbReference type="EMBL" id="MBC8567484.1"/>
    </source>
</evidence>
<dbReference type="RefSeq" id="WP_177269541.1">
    <property type="nucleotide sequence ID" value="NZ_JACRTA010000001.1"/>
</dbReference>
<dbReference type="EMBL" id="JACRTA010000001">
    <property type="protein sequence ID" value="MBC8567484.1"/>
    <property type="molecule type" value="Genomic_DNA"/>
</dbReference>
<accession>A0A926E842</accession>
<dbReference type="InterPro" id="IPR039564">
    <property type="entry name" value="Peptidase_C39-like"/>
</dbReference>
<protein>
    <submittedName>
        <fullName evidence="4">C39 family peptidase</fullName>
    </submittedName>
</protein>
<dbReference type="Pfam" id="PF13529">
    <property type="entry name" value="Peptidase_C39_2"/>
    <property type="match status" value="1"/>
</dbReference>
<evidence type="ECO:0000256" key="1">
    <source>
        <dbReference type="SAM" id="MobiDB-lite"/>
    </source>
</evidence>
<feature type="signal peptide" evidence="2">
    <location>
        <begin position="1"/>
        <end position="21"/>
    </location>
</feature>
<dbReference type="Gene3D" id="3.90.70.10">
    <property type="entry name" value="Cysteine proteinases"/>
    <property type="match status" value="1"/>
</dbReference>
<keyword evidence="2" id="KW-0732">Signal</keyword>
<dbReference type="PROSITE" id="PS51257">
    <property type="entry name" value="PROKAR_LIPOPROTEIN"/>
    <property type="match status" value="1"/>
</dbReference>
<proteinExistence type="predicted"/>
<dbReference type="Proteomes" id="UP000610862">
    <property type="component" value="Unassembled WGS sequence"/>
</dbReference>
<keyword evidence="5" id="KW-1185">Reference proteome</keyword>
<name>A0A926E842_9FIRM</name>
<evidence type="ECO:0000256" key="2">
    <source>
        <dbReference type="SAM" id="SignalP"/>
    </source>
</evidence>
<gene>
    <name evidence="4" type="ORF">H8692_01755</name>
</gene>
<feature type="region of interest" description="Disordered" evidence="1">
    <location>
        <begin position="26"/>
        <end position="58"/>
    </location>
</feature>
<feature type="domain" description="Peptidase C39-like" evidence="3">
    <location>
        <begin position="98"/>
        <end position="211"/>
    </location>
</feature>
<sequence length="271" mass="30925">MKFQKITIILLVLSMIALMTACSDKDTNSSQTADSSDTPYEKHLLPTPEEYGELEGGGASYESVGDHFDSPYFKILDVYNMKSTDTLTILSNFEPYEETTEYSCGAASVFMTMNWHGNTDYDERTIAEMSGTTELGVGIDGLEKFFKEIGWNYERSINGEYTFDYDSDWDGATADFTEWVTENLKEERPIIVQWLDYGGHYMNIIGYDTMGTDDFSDDVLIFGDSYDTTDHYQDGYYIMGAERFLCDWFQPARHATSADLDPQPWIIGWPK</sequence>
<feature type="chain" id="PRO_5039181341" evidence="2">
    <location>
        <begin position="22"/>
        <end position="271"/>
    </location>
</feature>
<reference evidence="4" key="1">
    <citation type="submission" date="2020-08" db="EMBL/GenBank/DDBJ databases">
        <title>Genome public.</title>
        <authorList>
            <person name="Liu C."/>
            <person name="Sun Q."/>
        </authorList>
    </citation>
    <scope>NUCLEOTIDE SEQUENCE</scope>
    <source>
        <strain evidence="4">NSJ-24</strain>
    </source>
</reference>
<dbReference type="AlphaFoldDB" id="A0A926E842"/>
<feature type="compositionally biased region" description="Polar residues" evidence="1">
    <location>
        <begin position="28"/>
        <end position="38"/>
    </location>
</feature>
<evidence type="ECO:0000313" key="5">
    <source>
        <dbReference type="Proteomes" id="UP000610862"/>
    </source>
</evidence>